<evidence type="ECO:0000313" key="1">
    <source>
        <dbReference type="EMBL" id="QHT24831.1"/>
    </source>
</evidence>
<dbReference type="AlphaFoldDB" id="A0A6C0E886"/>
<proteinExistence type="predicted"/>
<accession>A0A6C0E886</accession>
<protein>
    <submittedName>
        <fullName evidence="1">Uncharacterized protein</fullName>
    </submittedName>
</protein>
<name>A0A6C0E886_9ZZZZ</name>
<dbReference type="EMBL" id="MN739749">
    <property type="protein sequence ID" value="QHT24831.1"/>
    <property type="molecule type" value="Genomic_DNA"/>
</dbReference>
<sequence>MELQYYIDYFGYSVTDILLVNFLEKHYENCKFIKNTIMYKETSIEPLVRWKFDVNATHFSYKELLNYELKKEYCEKYIIINIGVEYVYLNSIENGIYRHRMIIIINNDDKTIKYYNSNQKGEETEPWIYDRIINNFTDIISDTKYAKYSQSNFELIKYSQQFYNLEIYFDNQYVKNIISKGLCSIIAYYQIYHIINNTQNVDVSEFEVLQFILTIFIEVFTPWCYELDKQFFWDEDKFYLLNYTEKDKDLIEPQLLSIINHTDFNIYITSKDKEIDWCVDVIVKCNYDNLFHKIFPLLLKGKQSRLIFKIIWYSFRYNRLTIVKYICDNYNLHDILGEDKLFYINSLITSEEYYLPKFVYMNTFYKCFNELEKIANKYLNIVDIENLIVNLDKNKEKIDCH</sequence>
<organism evidence="1">
    <name type="scientific">viral metagenome</name>
    <dbReference type="NCBI Taxonomy" id="1070528"/>
    <lineage>
        <taxon>unclassified sequences</taxon>
        <taxon>metagenomes</taxon>
        <taxon>organismal metagenomes</taxon>
    </lineage>
</organism>
<reference evidence="1" key="1">
    <citation type="journal article" date="2020" name="Nature">
        <title>Giant virus diversity and host interactions through global metagenomics.</title>
        <authorList>
            <person name="Schulz F."/>
            <person name="Roux S."/>
            <person name="Paez-Espino D."/>
            <person name="Jungbluth S."/>
            <person name="Walsh D.A."/>
            <person name="Denef V.J."/>
            <person name="McMahon K.D."/>
            <person name="Konstantinidis K.T."/>
            <person name="Eloe-Fadrosh E.A."/>
            <person name="Kyrpides N.C."/>
            <person name="Woyke T."/>
        </authorList>
    </citation>
    <scope>NUCLEOTIDE SEQUENCE</scope>
    <source>
        <strain evidence="1">GVMAG-M-3300023179-150</strain>
    </source>
</reference>